<evidence type="ECO:0000313" key="1">
    <source>
        <dbReference type="EMBL" id="OMO92706.1"/>
    </source>
</evidence>
<dbReference type="SUPFAM" id="SSF49764">
    <property type="entry name" value="HSP20-like chaperones"/>
    <property type="match status" value="1"/>
</dbReference>
<sequence length="203" mass="22738">MANLKESSRRWPSHTAEKFVPTSFWTEDDKPNDVLHIHLPGFKHDEVRIELPSDGHIKIEGERIVNESKCIYIDQTFPLPENPDVDNIVGKFEAVVNLVCASPKGWLHAAYTKHSSPRQGLARLLSDVPCAATKPARNSSEKIDALHLATEVSAVTGKFMELSVNAVEDGSEDRCPWIYPAKSGSEEVNWTEFEFPVVINNEM</sequence>
<name>A0A1R3JD29_COCAP</name>
<proteinExistence type="predicted"/>
<dbReference type="CDD" id="cd06464">
    <property type="entry name" value="ACD_sHsps-like"/>
    <property type="match status" value="1"/>
</dbReference>
<dbReference type="EMBL" id="AWWV01008159">
    <property type="protein sequence ID" value="OMO92706.1"/>
    <property type="molecule type" value="Genomic_DNA"/>
</dbReference>
<dbReference type="Proteomes" id="UP000188268">
    <property type="component" value="Unassembled WGS sequence"/>
</dbReference>
<dbReference type="Gramene" id="OMO92706">
    <property type="protein sequence ID" value="OMO92706"/>
    <property type="gene ID" value="CCACVL1_06781"/>
</dbReference>
<reference evidence="1 2" key="1">
    <citation type="submission" date="2013-09" db="EMBL/GenBank/DDBJ databases">
        <title>Corchorus capsularis genome sequencing.</title>
        <authorList>
            <person name="Alam M."/>
            <person name="Haque M.S."/>
            <person name="Islam M.S."/>
            <person name="Emdad E.M."/>
            <person name="Islam M.M."/>
            <person name="Ahmed B."/>
            <person name="Halim A."/>
            <person name="Hossen Q.M.M."/>
            <person name="Hossain M.Z."/>
            <person name="Ahmed R."/>
            <person name="Khan M.M."/>
            <person name="Islam R."/>
            <person name="Rashid M.M."/>
            <person name="Khan S.A."/>
            <person name="Rahman M.S."/>
            <person name="Alam M."/>
        </authorList>
    </citation>
    <scope>NUCLEOTIDE SEQUENCE [LARGE SCALE GENOMIC DNA]</scope>
    <source>
        <strain evidence="2">cv. CVL-1</strain>
        <tissue evidence="1">Whole seedling</tissue>
    </source>
</reference>
<accession>A0A1R3JD29</accession>
<comment type="caution">
    <text evidence="1">The sequence shown here is derived from an EMBL/GenBank/DDBJ whole genome shotgun (WGS) entry which is preliminary data.</text>
</comment>
<gene>
    <name evidence="1" type="ORF">CCACVL1_06781</name>
</gene>
<dbReference type="OrthoDB" id="995854at2759"/>
<evidence type="ECO:0008006" key="3">
    <source>
        <dbReference type="Google" id="ProtNLM"/>
    </source>
</evidence>
<dbReference type="InterPro" id="IPR008978">
    <property type="entry name" value="HSP20-like_chaperone"/>
</dbReference>
<organism evidence="1 2">
    <name type="scientific">Corchorus capsularis</name>
    <name type="common">Jute</name>
    <dbReference type="NCBI Taxonomy" id="210143"/>
    <lineage>
        <taxon>Eukaryota</taxon>
        <taxon>Viridiplantae</taxon>
        <taxon>Streptophyta</taxon>
        <taxon>Embryophyta</taxon>
        <taxon>Tracheophyta</taxon>
        <taxon>Spermatophyta</taxon>
        <taxon>Magnoliopsida</taxon>
        <taxon>eudicotyledons</taxon>
        <taxon>Gunneridae</taxon>
        <taxon>Pentapetalae</taxon>
        <taxon>rosids</taxon>
        <taxon>malvids</taxon>
        <taxon>Malvales</taxon>
        <taxon>Malvaceae</taxon>
        <taxon>Grewioideae</taxon>
        <taxon>Apeibeae</taxon>
        <taxon>Corchorus</taxon>
    </lineage>
</organism>
<dbReference type="Gene3D" id="2.60.40.790">
    <property type="match status" value="1"/>
</dbReference>
<keyword evidence="2" id="KW-1185">Reference proteome</keyword>
<protein>
    <recommendedName>
        <fullName evidence="3">SHSP domain-containing protein</fullName>
    </recommendedName>
</protein>
<dbReference type="STRING" id="210143.A0A1R3JD29"/>
<dbReference type="AlphaFoldDB" id="A0A1R3JD29"/>
<evidence type="ECO:0000313" key="2">
    <source>
        <dbReference type="Proteomes" id="UP000188268"/>
    </source>
</evidence>